<dbReference type="RefSeq" id="WP_106521742.1">
    <property type="nucleotide sequence ID" value="NZ_PYGD01000001.1"/>
</dbReference>
<evidence type="ECO:0000259" key="7">
    <source>
        <dbReference type="Pfam" id="PF15533"/>
    </source>
</evidence>
<dbReference type="NCBIfam" id="TIGR01643">
    <property type="entry name" value="YD_repeat_2x"/>
    <property type="match status" value="1"/>
</dbReference>
<name>A0A2P8DCY3_9BACT</name>
<evidence type="ECO:0000256" key="3">
    <source>
        <dbReference type="ARBA" id="ARBA00022729"/>
    </source>
</evidence>
<accession>A0A2P8DCY3</accession>
<keyword evidence="3 6" id="KW-0732">Signal</keyword>
<evidence type="ECO:0000256" key="1">
    <source>
        <dbReference type="ARBA" id="ARBA00004613"/>
    </source>
</evidence>
<feature type="chain" id="PRO_5015154797" evidence="6">
    <location>
        <begin position="20"/>
        <end position="2060"/>
    </location>
</feature>
<dbReference type="Pfam" id="PF15533">
    <property type="entry name" value="Ntox33"/>
    <property type="match status" value="1"/>
</dbReference>
<feature type="signal peptide" evidence="6">
    <location>
        <begin position="1"/>
        <end position="19"/>
    </location>
</feature>
<evidence type="ECO:0000256" key="5">
    <source>
        <dbReference type="ARBA" id="ARBA00023026"/>
    </source>
</evidence>
<evidence type="ECO:0000256" key="4">
    <source>
        <dbReference type="ARBA" id="ARBA00022737"/>
    </source>
</evidence>
<dbReference type="InterPro" id="IPR028994">
    <property type="entry name" value="Integrin_alpha_N"/>
</dbReference>
<organism evidence="9 10">
    <name type="scientific">Taibaiella chishuiensis</name>
    <dbReference type="NCBI Taxonomy" id="1434707"/>
    <lineage>
        <taxon>Bacteria</taxon>
        <taxon>Pseudomonadati</taxon>
        <taxon>Bacteroidota</taxon>
        <taxon>Chitinophagia</taxon>
        <taxon>Chitinophagales</taxon>
        <taxon>Chitinophagaceae</taxon>
        <taxon>Taibaiella</taxon>
    </lineage>
</organism>
<feature type="domain" description="Bacterial toxin 33" evidence="7">
    <location>
        <begin position="1951"/>
        <end position="2011"/>
    </location>
</feature>
<dbReference type="NCBIfam" id="TIGR03696">
    <property type="entry name" value="Rhs_assc_core"/>
    <property type="match status" value="1"/>
</dbReference>
<dbReference type="InterPro" id="IPR006530">
    <property type="entry name" value="YD"/>
</dbReference>
<evidence type="ECO:0000313" key="9">
    <source>
        <dbReference type="EMBL" id="PSK95069.1"/>
    </source>
</evidence>
<keyword evidence="2" id="KW-0964">Secreted</keyword>
<dbReference type="GO" id="GO:0005576">
    <property type="term" value="C:extracellular region"/>
    <property type="evidence" value="ECO:0007669"/>
    <property type="project" value="UniProtKB-SubCell"/>
</dbReference>
<keyword evidence="4" id="KW-0677">Repeat</keyword>
<gene>
    <name evidence="9" type="ORF">B0I18_1011233</name>
</gene>
<dbReference type="PANTHER" id="PTHR32305:SF15">
    <property type="entry name" value="PROTEIN RHSA-RELATED"/>
    <property type="match status" value="1"/>
</dbReference>
<comment type="caution">
    <text evidence="9">The sequence shown here is derived from an EMBL/GenBank/DDBJ whole genome shotgun (WGS) entry which is preliminary data.</text>
</comment>
<dbReference type="InterPro" id="IPR013517">
    <property type="entry name" value="FG-GAP"/>
</dbReference>
<dbReference type="Pfam" id="PF03534">
    <property type="entry name" value="SpvB"/>
    <property type="match status" value="1"/>
</dbReference>
<dbReference type="InterPro" id="IPR029110">
    <property type="entry name" value="Ntox33"/>
</dbReference>
<dbReference type="Proteomes" id="UP000240572">
    <property type="component" value="Unassembled WGS sequence"/>
</dbReference>
<reference evidence="9 10" key="1">
    <citation type="submission" date="2018-03" db="EMBL/GenBank/DDBJ databases">
        <title>Genomic Encyclopedia of Type Strains, Phase III (KMG-III): the genomes of soil and plant-associated and newly described type strains.</title>
        <authorList>
            <person name="Whitman W."/>
        </authorList>
    </citation>
    <scope>NUCLEOTIDE SEQUENCE [LARGE SCALE GENOMIC DNA]</scope>
    <source>
        <strain evidence="9 10">CGMCC 1.12700</strain>
    </source>
</reference>
<evidence type="ECO:0000313" key="10">
    <source>
        <dbReference type="Proteomes" id="UP000240572"/>
    </source>
</evidence>
<keyword evidence="10" id="KW-1185">Reference proteome</keyword>
<evidence type="ECO:0000256" key="6">
    <source>
        <dbReference type="SAM" id="SignalP"/>
    </source>
</evidence>
<keyword evidence="5" id="KW-0843">Virulence</keyword>
<feature type="domain" description="Teneurin-like YD-shell" evidence="8">
    <location>
        <begin position="1466"/>
        <end position="1779"/>
    </location>
</feature>
<dbReference type="Gene3D" id="2.130.10.130">
    <property type="entry name" value="Integrin alpha, N-terminal"/>
    <property type="match status" value="2"/>
</dbReference>
<dbReference type="InterPro" id="IPR050708">
    <property type="entry name" value="T6SS_VgrG/RHS"/>
</dbReference>
<dbReference type="InterPro" id="IPR031325">
    <property type="entry name" value="RHS_repeat"/>
</dbReference>
<dbReference type="EMBL" id="PYGD01000001">
    <property type="protein sequence ID" value="PSK95069.1"/>
    <property type="molecule type" value="Genomic_DNA"/>
</dbReference>
<evidence type="ECO:0000259" key="8">
    <source>
        <dbReference type="Pfam" id="PF25023"/>
    </source>
</evidence>
<dbReference type="Pfam" id="PF25023">
    <property type="entry name" value="TEN_YD-shell"/>
    <property type="match status" value="1"/>
</dbReference>
<dbReference type="SUPFAM" id="SSF69318">
    <property type="entry name" value="Integrin alpha N-terminal domain"/>
    <property type="match status" value="1"/>
</dbReference>
<dbReference type="InterPro" id="IPR022385">
    <property type="entry name" value="Rhs_assc_core"/>
</dbReference>
<dbReference type="Gene3D" id="2.180.10.10">
    <property type="entry name" value="RHS repeat-associated core"/>
    <property type="match status" value="2"/>
</dbReference>
<dbReference type="OrthoDB" id="6225685at2"/>
<comment type="subcellular location">
    <subcellularLocation>
        <location evidence="1">Secreted</location>
    </subcellularLocation>
</comment>
<dbReference type="Pfam" id="PF13517">
    <property type="entry name" value="FG-GAP_3"/>
    <property type="match status" value="1"/>
</dbReference>
<protein>
    <submittedName>
        <fullName evidence="9">RHS repeat-associated protein</fullName>
    </submittedName>
</protein>
<dbReference type="PANTHER" id="PTHR32305">
    <property type="match status" value="1"/>
</dbReference>
<dbReference type="Pfam" id="PF05593">
    <property type="entry name" value="RHS_repeat"/>
    <property type="match status" value="1"/>
</dbReference>
<dbReference type="InterPro" id="IPR056823">
    <property type="entry name" value="TEN-like_YD-shell"/>
</dbReference>
<proteinExistence type="predicted"/>
<evidence type="ECO:0000256" key="2">
    <source>
        <dbReference type="ARBA" id="ARBA00022525"/>
    </source>
</evidence>
<sequence length="2060" mass="225783">MRSFLLLLYILLYSTATFAQSVGSTEGVFDVSDLGSANYSIPIKVPDGIKDMQPTITLSYNSHGGNSIMGMGWSLSGTSAITRMGNTLYHDRKVNGVNLTLSDRYALDGNRLVLTSGIYGWASSVYNTELESFRKITAIGSTGSGPQYFTVTDQNGWTYEYGSTVNSRALGQGSSVPYMWMLSKVTDQNGNYMTYEYWNSAGEEPLLRFIDYTGNTNTGATPKTRITFLYHTRSDPNYTYIAGGKINQTQRLGTVLVEQRNASNTLTTLRTYLLNYATDTYSHLIKVTESGNTLNGMAEELPPVEFGYGGSMQAVSVDNLGLIVDNGVSNQFAIGDYNGDGLSDMVRFPTYINNGTNWELHLRRPAGLEAVQSGQLPTYPGYENQTIDAYNFIRNQTQSVSFDFNGDGKDDFSYVAQFVNQYNSNQRYLLYLSNGTSLVPLSNEICTRTYPVGTTASINDKFHYTTPFIGDFDGDGKIEILALNNKRETAGFAPNNWLIGAEYLQLTESITAGNYVNLARRLDDVPFDASYLSTNESKLFVIDYNGDGKNEILSIWGGHAQILELNVTFDANNKPVIGSPSFRLVSDNGYPTIWHQVFTGDFNGDGITDVLTWASGVGWEIGYGNGSGQIVNLQTGPALTNADPMPTNAAHKPIYIADFNGDGKQDIYENGSGSNAKIFYAKGNNGFTTESINFSTTYALASQSQFNIADMDGDGAADFLLSRATQYMSFHPNENKHAINSIKNSLGAQTSIFYSKLTNTALTTTSFYENPASTYTYPFASKGLPLTAVSAVVADNGTTSGNTTYYGYKGIRYQLHGKGTMGFERVTITDAAKNTVTQKNFALNSTFAISYPVSTNTKLGTTTLNATSTRYEFYDYGNRRVFPYISIDDKFDYVGNTSIREQYNYMAPAGTQPHGVLIGKPNSIIRRKGFTYEVIPGSPSEIEYAEQVFQYPAYTAPYPAAFLQNKPVSVTSSNTRQGQPAYTRKQTFSYAPANGLITSSVDDPGTTNALTTTYGYDAYGNVTDKTESGTGWAARTEHYQYDATNRYVAGFWNTAFPNVKTTSVYDPVTGNLTSNTAPDGLVTSYTYDGFDRVKSATDNNGKVTNTSFAWATGHAYAPAGAKYYELNAPNTAKATYTYFDRLGRVLRKASTFYSGSILYEDKSYNTKGQLYSSTRPYLTSGTPLTTTYVYDTRGRVIQENRPEGANTIGYQISGANYVVTATNAAGQVKKTVTDKTGKTVEAEDAGGKLNYTYHSNGKVNQVSLTGSGVVSTKEYDEQAQLKKDTDPNYGSYEYTYNPFGEVINKKDPKGNTFYFSYNQGGYQIQRGGPDGIFDQNYEYNAGLNSGKLTQVNKQGGNTLINYDYGLGDKLNYEERKSGADVLKTQYTYDTKGRVATKIFPNNKGLAYEYDPGDGSVKTVKRTDEPNNKFLYTDLSKNELGQSRIGVYGFQLGVSLPNPLAWPKASMVTQTYDAYGRPASRKSQKQDNTVQQHFEYTFQPSTGNLMQRKDIKYTMQEDFTYDNLNRLKSAQGQNTGPFPSMLATLQSDFSANGNITKKSDAGTFTYDVANRVSEIEPYVNIPTVTQTLTHNSFNKVVTLEEGTASANFSYWPDEERSKMEVYENGALQQTKLYAPDYEKITDVTGTVRELCYVKDQNRNIIAIVEVKNNVTKNYFVLTDYMGSITQILDESGNIVDEKSFTAWGQPRTPQNWSTLPPTGPGNDWDRGYTGHEHMPKFGIINMNGRLYDPLMGRMFAPDPFVIGKDNTQGYNRYSYALNNPLKYTDPDGNHPIIIAMAIGAGISALTYTANVATSSAGFRNWNWGDFAVTTFIGAASGVVTYGIGSAFGPVSGNIGTELLRAGAHGVSGYIFAGITGSDPNTGFLAGAVASGVGSLTAGLPITNTVIGGTVAAAGLGGLSSAIGGGDFWKGAAFAAIVHLANQELHDNPDRNVKQDKALSKGEIEKLKRNGWDHTDKGDHGGQTDLYKDKQGNVYQKPKGGIGAGEPIGVNLNELEMRGLPVTYDPYMGMRMYNATKTFIDNVGRGFTRMDRALFKFFCGCD</sequence>
<dbReference type="GO" id="GO:0005737">
    <property type="term" value="C:cytoplasm"/>
    <property type="evidence" value="ECO:0007669"/>
    <property type="project" value="InterPro"/>
</dbReference>
<dbReference type="InterPro" id="IPR003284">
    <property type="entry name" value="Sal_SpvB"/>
</dbReference>